<feature type="transmembrane region" description="Helical" evidence="1">
    <location>
        <begin position="46"/>
        <end position="66"/>
    </location>
</feature>
<dbReference type="AlphaFoldDB" id="A0A1H9QMD7"/>
<sequence>MRDIPSRGQRSEADDNLDLGARRLVRRSRLDAVAPPMHLSRPVTAAGFWLGTLLPIAYLPVILAGIDSMSRFSLFVVLLLIHALALVVGHDYSGSRSR</sequence>
<dbReference type="Proteomes" id="UP000199114">
    <property type="component" value="Unassembled WGS sequence"/>
</dbReference>
<keyword evidence="1" id="KW-1133">Transmembrane helix</keyword>
<gene>
    <name evidence="2" type="ORF">SAMN04489841_4224</name>
</gene>
<evidence type="ECO:0000313" key="2">
    <source>
        <dbReference type="EMBL" id="SER61577.1"/>
    </source>
</evidence>
<accession>A0A1H9QMD7</accession>
<reference evidence="3" key="1">
    <citation type="submission" date="2016-10" db="EMBL/GenBank/DDBJ databases">
        <authorList>
            <person name="Varghese N."/>
            <person name="Submissions S."/>
        </authorList>
    </citation>
    <scope>NUCLEOTIDE SEQUENCE [LARGE SCALE GENOMIC DNA]</scope>
    <source>
        <strain evidence="3">DSM 25055</strain>
    </source>
</reference>
<evidence type="ECO:0000313" key="3">
    <source>
        <dbReference type="Proteomes" id="UP000199114"/>
    </source>
</evidence>
<evidence type="ECO:0000256" key="1">
    <source>
        <dbReference type="SAM" id="Phobius"/>
    </source>
</evidence>
<protein>
    <submittedName>
        <fullName evidence="2">Uncharacterized protein</fullName>
    </submittedName>
</protein>
<keyword evidence="1" id="KW-0812">Transmembrane</keyword>
<keyword evidence="1" id="KW-0472">Membrane</keyword>
<keyword evidence="3" id="KW-1185">Reference proteome</keyword>
<dbReference type="EMBL" id="FOFD01000006">
    <property type="protein sequence ID" value="SER61577.1"/>
    <property type="molecule type" value="Genomic_DNA"/>
</dbReference>
<feature type="transmembrane region" description="Helical" evidence="1">
    <location>
        <begin position="72"/>
        <end position="89"/>
    </location>
</feature>
<dbReference type="Pfam" id="PF26071">
    <property type="entry name" value="DUF8028"/>
    <property type="match status" value="1"/>
</dbReference>
<name>A0A1H9QMD7_9EURY</name>
<proteinExistence type="predicted"/>
<dbReference type="InterPro" id="IPR058341">
    <property type="entry name" value="DUF8028"/>
</dbReference>
<organism evidence="2 3">
    <name type="scientific">Natrinema salaciae</name>
    <dbReference type="NCBI Taxonomy" id="1186196"/>
    <lineage>
        <taxon>Archaea</taxon>
        <taxon>Methanobacteriati</taxon>
        <taxon>Methanobacteriota</taxon>
        <taxon>Stenosarchaea group</taxon>
        <taxon>Halobacteria</taxon>
        <taxon>Halobacteriales</taxon>
        <taxon>Natrialbaceae</taxon>
        <taxon>Natrinema</taxon>
    </lineage>
</organism>